<dbReference type="EMBL" id="PSQE01000004">
    <property type="protein sequence ID" value="RHN64710.1"/>
    <property type="molecule type" value="Genomic_DNA"/>
</dbReference>
<dbReference type="Gramene" id="rna27558">
    <property type="protein sequence ID" value="RHN64710.1"/>
    <property type="gene ID" value="gene27558"/>
</dbReference>
<evidence type="ECO:0000313" key="2">
    <source>
        <dbReference type="EMBL" id="RHN64710.1"/>
    </source>
</evidence>
<protein>
    <submittedName>
        <fullName evidence="2">Putative villin/Gelsolin, ADF-H/Gelsolin-like domain-containing protein</fullName>
    </submittedName>
</protein>
<keyword evidence="1" id="KW-0812">Transmembrane</keyword>
<keyword evidence="1" id="KW-1133">Transmembrane helix</keyword>
<dbReference type="Proteomes" id="UP000265566">
    <property type="component" value="Chromosome 4"/>
</dbReference>
<organism evidence="2">
    <name type="scientific">Medicago truncatula</name>
    <name type="common">Barrel medic</name>
    <name type="synonym">Medicago tribuloides</name>
    <dbReference type="NCBI Taxonomy" id="3880"/>
    <lineage>
        <taxon>Eukaryota</taxon>
        <taxon>Viridiplantae</taxon>
        <taxon>Streptophyta</taxon>
        <taxon>Embryophyta</taxon>
        <taxon>Tracheophyta</taxon>
        <taxon>Spermatophyta</taxon>
        <taxon>Magnoliopsida</taxon>
        <taxon>eudicotyledons</taxon>
        <taxon>Gunneridae</taxon>
        <taxon>Pentapetalae</taxon>
        <taxon>rosids</taxon>
        <taxon>fabids</taxon>
        <taxon>Fabales</taxon>
        <taxon>Fabaceae</taxon>
        <taxon>Papilionoideae</taxon>
        <taxon>50 kb inversion clade</taxon>
        <taxon>NPAAA clade</taxon>
        <taxon>Hologalegina</taxon>
        <taxon>IRL clade</taxon>
        <taxon>Trifolieae</taxon>
        <taxon>Medicago</taxon>
    </lineage>
</organism>
<gene>
    <name evidence="2" type="ORF">MtrunA17_Chr4g0072051</name>
</gene>
<name>A0A396IGH3_MEDTR</name>
<proteinExistence type="predicted"/>
<feature type="transmembrane region" description="Helical" evidence="1">
    <location>
        <begin position="72"/>
        <end position="94"/>
    </location>
</feature>
<dbReference type="Gene3D" id="3.40.20.10">
    <property type="entry name" value="Severin"/>
    <property type="match status" value="1"/>
</dbReference>
<reference evidence="2" key="1">
    <citation type="journal article" date="2018" name="Nat. Plants">
        <title>Whole-genome landscape of Medicago truncatula symbiotic genes.</title>
        <authorList>
            <person name="Pecrix Y."/>
            <person name="Gamas P."/>
            <person name="Carrere S."/>
        </authorList>
    </citation>
    <scope>NUCLEOTIDE SEQUENCE</scope>
    <source>
        <tissue evidence="2">Leaves</tissue>
    </source>
</reference>
<dbReference type="SUPFAM" id="SSF55753">
    <property type="entry name" value="Actin depolymerizing proteins"/>
    <property type="match status" value="1"/>
</dbReference>
<comment type="caution">
    <text evidence="2">The sequence shown here is derived from an EMBL/GenBank/DDBJ whole genome shotgun (WGS) entry which is preliminary data.</text>
</comment>
<keyword evidence="1" id="KW-0472">Membrane</keyword>
<sequence>MFGFNYARTLFNAFAFFSLTIYSGLEIWRIENFNPVPIPQSSHGKFFTGDSYVILKVSHVFSMTFRSYNASLMSVFTFARNLFFCLLLLCYIEIDILRKQNLYTMLSTLLLLFLWG</sequence>
<evidence type="ECO:0000256" key="1">
    <source>
        <dbReference type="SAM" id="Phobius"/>
    </source>
</evidence>
<dbReference type="InterPro" id="IPR029006">
    <property type="entry name" value="ADF-H/Gelsolin-like_dom_sf"/>
</dbReference>
<accession>A0A396IGH3</accession>
<feature type="transmembrane region" description="Helical" evidence="1">
    <location>
        <begin position="6"/>
        <end position="25"/>
    </location>
</feature>
<dbReference type="AlphaFoldDB" id="A0A396IGH3"/>